<evidence type="ECO:0000259" key="5">
    <source>
        <dbReference type="PROSITE" id="PS51217"/>
    </source>
</evidence>
<dbReference type="GO" id="GO:0016787">
    <property type="term" value="F:hydrolase activity"/>
    <property type="evidence" value="ECO:0007669"/>
    <property type="project" value="UniProtKB-KW"/>
</dbReference>
<dbReference type="SUPFAM" id="SSF52540">
    <property type="entry name" value="P-loop containing nucleoside triphosphate hydrolases"/>
    <property type="match status" value="1"/>
</dbReference>
<name>T0ZST8_9ZZZZ</name>
<keyword evidence="2 6" id="KW-0378">Hydrolase</keyword>
<organism evidence="6">
    <name type="scientific">mine drainage metagenome</name>
    <dbReference type="NCBI Taxonomy" id="410659"/>
    <lineage>
        <taxon>unclassified sequences</taxon>
        <taxon>metagenomes</taxon>
        <taxon>ecological metagenomes</taxon>
    </lineage>
</organism>
<evidence type="ECO:0000256" key="4">
    <source>
        <dbReference type="ARBA" id="ARBA00022840"/>
    </source>
</evidence>
<dbReference type="PANTHER" id="PTHR11070:SF2">
    <property type="entry name" value="ATP-DEPENDENT DNA HELICASE SRS2"/>
    <property type="match status" value="1"/>
</dbReference>
<dbReference type="InterPro" id="IPR000212">
    <property type="entry name" value="DNA_helicase_UvrD/REP"/>
</dbReference>
<evidence type="ECO:0000256" key="1">
    <source>
        <dbReference type="ARBA" id="ARBA00022741"/>
    </source>
</evidence>
<dbReference type="GO" id="GO:0000725">
    <property type="term" value="P:recombinational repair"/>
    <property type="evidence" value="ECO:0007669"/>
    <property type="project" value="TreeGrafter"/>
</dbReference>
<feature type="non-terminal residue" evidence="6">
    <location>
        <position position="1"/>
    </location>
</feature>
<proteinExistence type="predicted"/>
<protein>
    <submittedName>
        <fullName evidence="6">DNA helicase, UvrD/REP type</fullName>
        <ecNumber evidence="6">3.-.-.-</ecNumber>
    </submittedName>
</protein>
<reference evidence="6" key="1">
    <citation type="submission" date="2013-08" db="EMBL/GenBank/DDBJ databases">
        <authorList>
            <person name="Mendez C."/>
            <person name="Richter M."/>
            <person name="Ferrer M."/>
            <person name="Sanchez J."/>
        </authorList>
    </citation>
    <scope>NUCLEOTIDE SEQUENCE</scope>
</reference>
<gene>
    <name evidence="6" type="ORF">B1B_11051</name>
</gene>
<dbReference type="Pfam" id="PF13361">
    <property type="entry name" value="UvrD_C"/>
    <property type="match status" value="1"/>
</dbReference>
<feature type="domain" description="UvrD-like helicase C-terminal" evidence="5">
    <location>
        <begin position="1"/>
        <end position="165"/>
    </location>
</feature>
<keyword evidence="3 6" id="KW-0347">Helicase</keyword>
<evidence type="ECO:0000256" key="3">
    <source>
        <dbReference type="ARBA" id="ARBA00022806"/>
    </source>
</evidence>
<keyword evidence="1" id="KW-0547">Nucleotide-binding</keyword>
<evidence type="ECO:0000313" key="6">
    <source>
        <dbReference type="EMBL" id="EQD51331.1"/>
    </source>
</evidence>
<dbReference type="EMBL" id="AUZY01007150">
    <property type="protein sequence ID" value="EQD51331.1"/>
    <property type="molecule type" value="Genomic_DNA"/>
</dbReference>
<dbReference type="InterPro" id="IPR027417">
    <property type="entry name" value="P-loop_NTPase"/>
</dbReference>
<dbReference type="Gene3D" id="1.10.486.10">
    <property type="entry name" value="PCRA, domain 4"/>
    <property type="match status" value="1"/>
</dbReference>
<dbReference type="GO" id="GO:0043138">
    <property type="term" value="F:3'-5' DNA helicase activity"/>
    <property type="evidence" value="ECO:0007669"/>
    <property type="project" value="TreeGrafter"/>
</dbReference>
<dbReference type="EC" id="3.-.-.-" evidence="6"/>
<dbReference type="GO" id="GO:0003677">
    <property type="term" value="F:DNA binding"/>
    <property type="evidence" value="ECO:0007669"/>
    <property type="project" value="InterPro"/>
</dbReference>
<dbReference type="GO" id="GO:0005524">
    <property type="term" value="F:ATP binding"/>
    <property type="evidence" value="ECO:0007669"/>
    <property type="project" value="UniProtKB-KW"/>
</dbReference>
<accession>T0ZST8</accession>
<dbReference type="InterPro" id="IPR014017">
    <property type="entry name" value="DNA_helicase_UvrD-like_C"/>
</dbReference>
<dbReference type="PANTHER" id="PTHR11070">
    <property type="entry name" value="UVRD / RECB / PCRA DNA HELICASE FAMILY MEMBER"/>
    <property type="match status" value="1"/>
</dbReference>
<evidence type="ECO:0000256" key="2">
    <source>
        <dbReference type="ARBA" id="ARBA00022801"/>
    </source>
</evidence>
<sequence>IKDALAFLRLLVNPDDDVSALRIINVPKRGIGSGSQEQISAAARIRGRPILRALREFGPAELGLTTRAIKAVEQFIELMDELGEPLARGAEPVEILDHVLSQSGYLNAVMTEDPLVAEGRIENLQELRSVASSAPTLEAFLEQTALYNAVDALLEDVGVTLMTVL</sequence>
<reference evidence="6" key="2">
    <citation type="journal article" date="2014" name="ISME J.">
        <title>Microbial stratification in low pH oxic and suboxic macroscopic growths along an acid mine drainage.</title>
        <authorList>
            <person name="Mendez-Garcia C."/>
            <person name="Mesa V."/>
            <person name="Sprenger R.R."/>
            <person name="Richter M."/>
            <person name="Diez M.S."/>
            <person name="Solano J."/>
            <person name="Bargiela R."/>
            <person name="Golyshina O.V."/>
            <person name="Manteca A."/>
            <person name="Ramos J.L."/>
            <person name="Gallego J.R."/>
            <person name="Llorente I."/>
            <person name="Martins Dos Santos V.A."/>
            <person name="Jensen O.N."/>
            <person name="Pelaez A.I."/>
            <person name="Sanchez J."/>
            <person name="Ferrer M."/>
        </authorList>
    </citation>
    <scope>NUCLEOTIDE SEQUENCE</scope>
</reference>
<dbReference type="PROSITE" id="PS51217">
    <property type="entry name" value="UVRD_HELICASE_CTER"/>
    <property type="match status" value="1"/>
</dbReference>
<keyword evidence="4" id="KW-0067">ATP-binding</keyword>
<comment type="caution">
    <text evidence="6">The sequence shown here is derived from an EMBL/GenBank/DDBJ whole genome shotgun (WGS) entry which is preliminary data.</text>
</comment>
<dbReference type="AlphaFoldDB" id="T0ZST8"/>
<feature type="non-terminal residue" evidence="6">
    <location>
        <position position="165"/>
    </location>
</feature>